<dbReference type="Proteomes" id="UP000032541">
    <property type="component" value="Unassembled WGS sequence"/>
</dbReference>
<protein>
    <submittedName>
        <fullName evidence="1">Fumarate hydratase</fullName>
    </submittedName>
</protein>
<sequence length="57" mass="6677">MPFFHALHRNIHIDFGVVSLDFLIAYTRGLHHSVLPNKRGNDLPAKLFTRKEIFIYV</sequence>
<evidence type="ECO:0000313" key="2">
    <source>
        <dbReference type="Proteomes" id="UP000032541"/>
    </source>
</evidence>
<dbReference type="AlphaFoldDB" id="A0AAP0VMY7"/>
<comment type="caution">
    <text evidence="1">The sequence shown here is derived from an EMBL/GenBank/DDBJ whole genome shotgun (WGS) entry which is preliminary data.</text>
</comment>
<reference evidence="1 2" key="1">
    <citation type="journal article" date="2015" name="BMC Genomics">
        <title>Comparative genome analysis of Prevotella intermedia strain isolated from infected root canal reveals features related to pathogenicity and adaptation.</title>
        <authorList>
            <person name="Ruan Y."/>
            <person name="Shen L."/>
            <person name="Zou Y."/>
            <person name="Qi Z."/>
            <person name="Yin J."/>
            <person name="Jiang J."/>
            <person name="Guo L."/>
            <person name="He L."/>
            <person name="Chen Z."/>
            <person name="Tang Z."/>
            <person name="Qin S."/>
        </authorList>
    </citation>
    <scope>NUCLEOTIDE SEQUENCE [LARGE SCALE GENOMIC DNA]</scope>
    <source>
        <strain evidence="1 2">ZT</strain>
    </source>
</reference>
<name>A0AAP0VMY7_PREIN</name>
<evidence type="ECO:0000313" key="1">
    <source>
        <dbReference type="EMBL" id="KJJ87908.1"/>
    </source>
</evidence>
<gene>
    <name evidence="1" type="ORF">M573_102022</name>
</gene>
<accession>A0AAP0VMY7</accession>
<dbReference type="EMBL" id="ATMK01000002">
    <property type="protein sequence ID" value="KJJ87908.1"/>
    <property type="molecule type" value="Genomic_DNA"/>
</dbReference>
<organism evidence="1 2">
    <name type="scientific">Prevotella intermedia ZT</name>
    <dbReference type="NCBI Taxonomy" id="1347790"/>
    <lineage>
        <taxon>Bacteria</taxon>
        <taxon>Pseudomonadati</taxon>
        <taxon>Bacteroidota</taxon>
        <taxon>Bacteroidia</taxon>
        <taxon>Bacteroidales</taxon>
        <taxon>Prevotellaceae</taxon>
        <taxon>Prevotella</taxon>
    </lineage>
</organism>
<proteinExistence type="predicted"/>